<keyword evidence="5 9" id="KW-0547">Nucleotide-binding</keyword>
<reference evidence="12 13" key="1">
    <citation type="submission" date="2024-10" db="EMBL/GenBank/DDBJ databases">
        <title>Updated reference genomes for cyclostephanoid diatoms.</title>
        <authorList>
            <person name="Roberts W.R."/>
            <person name="Alverson A.J."/>
        </authorList>
    </citation>
    <scope>NUCLEOTIDE SEQUENCE [LARGE SCALE GENOMIC DNA]</scope>
    <source>
        <strain evidence="12 13">AJA276-08</strain>
    </source>
</reference>
<dbReference type="SUPFAM" id="SSF52540">
    <property type="entry name" value="P-loop containing nucleoside triphosphate hydrolases"/>
    <property type="match status" value="6"/>
</dbReference>
<proteinExistence type="inferred from homology"/>
<dbReference type="PROSITE" id="PS50234">
    <property type="entry name" value="VWFA"/>
    <property type="match status" value="1"/>
</dbReference>
<sequence length="5856" mass="655513">MKRIAMAHDSETKRSGGSEDTSNDADDCSITITYLRRMIYYAEALAQHDHKRVGDDGESLVNTLARGLLVAADPYNLRSSLKIPAAFLLPEKEEETTMMNGTAARRMPVDDDDDDDGHDDDDDDEEDNIPYKVNPLKVKGGRPRDPTRIDALRSLLRSMAPVALDVATRVACHVLMLNEKSSIEKGSNNGMKNATAEGEKDRLRSFVLFGLWIPLAPQLAPVISDLFGEFQRRFGDVGGEGNPLALLPFVAQKKLKLLGTMDTTAAAAAAAASAASIMQLDNRHDHTIRVEDAEAAVVASEAAHDMLNVFCCNRYENVFVRRWWDWDSCLFILIHAGDDDDDDFNGRLKLSPNDDADDDVVMDSTHETLGSLIKDVKENNFNYFIGGYSPETNASHCATRWKNPTFQMKWHASRAVGALFALRPLPLSNFLKAVGVHHNDVPFVRHPWTIHMDDAAWENCLIHKVARVVLPRVDTVGINFCHNKNEAFACYNGSTDSTSIEVTEDEDQETHGVHIFKLPSITDVRRTIPLHPSLIHVGRGILLPRRGSVASYHEWCQSSLTQDDTSQQSEVLLNSIRRFIPTATTMRNISLLGIAMSSDPHPPPILVCGPPGSGKSSLVREISRLCSSSGSPDPSTQGSTRQEDDLLELHVDEETDSKTLLGSYVATDIPGEFVWMAGPLTSAARLGRWVLIEDLDRCPEEIQAALIRLFEERILPLGVGKEERCHPRFRLFGTLVTAADSTNARGVRRKSLSSLGAGGKRILHPNLWRKVHIDPLPFAELREVGRMLHPHLPHSVADAALAVLRKLDVSGRSDDDEFDESIDDLNNSTRIDKDILGHGARHASVREYIKLLSRISSAIKFEPGSDYATESQRLICLADTVDVFAMSCPCIEKRRNFISQIGAPAWGLTADAAIRYIESRIPTLSYGGHNNRCIDVGRARLLALKWEDDENDMASTGKKRDFAETNHALRLMESVAVCALQNEPALLVGETGCGKTTLVQRLANLTGRSLLVQNLSLQTDSTDLLGGYKPLEMRHVARGVYDKFVDLFVSSFSRSQNAQFLKYVLSAFEKGDWKKLAQCFLKAAGMGENKMRESCRIGEETSNLDSWADFRSIAERFERQRMASESGLAFLFTEGALVDAIRTGKWVLLDEINLASSETLQRLCGLLDDSHGSITLTEKGDATAVTRHPDFRLFAAMNPATDAGKKDLPSSIRSRFTELYVDELLDPVQLRFVAARYLDGAVTTNGVPLEHSESVISSVELYLQCRSLSDQYLVDGSGQKPRYTMRTMCRTLSAARNLIIQQKFAPHRAILEGFQLAFEGSLDMPSRDIIKKQLATFLPDMISQKECDHPGRRPDGRNGSNSYELIKPFWIKSGNEEQIDWADPSTSSNGKPKFVLTPSSASNLRRLGQAVASGPWSILLEGPTSAGKTTLVEYLAARCGHRCVRINNHEHTDIQEYTGSYAADSKGKISFQEGILVQALRKGHWVILDELNLAPSEVLEALNRLLDDNRELFLPEINEAVKPHQNFRLFATQNPAGAYGGRKPLSRAFRNRFVEIHMSDIPDDEMIVILERRCGCPPSHAKLLVRVMKSLRQRRSRTGIFRGKDGLITPRDLLRWAGRGSLSKTDLAMEGYMLLAERLRVDEEKDVVRSVIEREFKVTIDVAEAYYGDKSEGRALLEHALGHKSTLSASGLNVKSIAPTQSMMRLLTLVMRCVKQKEPVLLVGDTGCGKTTVVQLLSIILQKQLTVVNCHAGTETSDIIGGFRPVRGRQILVQEMIEKTVDFVEHWSDSSFNINDIAPHFIHNYSQLQHTDLPQDAPTLVLEFIREVRNICRHSNRLSTVASQEKMSSKKRRKLSNGNVTDSTPTSTKPDSAHHQRVEIIYQEIEGLYQKYSSLFEWADGPIVRSMKNGSLLLLDEMSLAEDAVLERLNSVLEPSRTLTLAERGGEGPACAHDSDDSANSTYSSEIRAHDDFRIFATMNPGGDFGKRELSPALRSRFTEIWVPSVSYRPDIDLVLERSFASAVEHNSMHNSSNIAAITEMRRMMLDYFDWFNVEICDDPNSFCNDFKLSLRDMLSWARFIADVVPRNNANQYSSYVHGASLMHLDGLGLGTGVSNQDAARTRNRAKAFLQKQIASHGAADVASFQDEMHRIKESMVTTRDCFGIDPFTIPTGVEQIPVNLGFNLMAPTTGLNLRRVLRGMQISKPILLEGSPGVGKTSLISALAKASGHNLVRINLSEQTDISDLMGNDLPHSGEDDNDGSSSSASFRWCDGVLLKAIKRGDWVLLDELNLASQSVLEGLNSCLDHRASVYIPELGQEFACPPTFRIFAAQNPLSQGCGRKGLPKSFLNRFTKVYIEALTKEDLFSIVATQFPSIPGEIVEKMIYFNEGVQRDIDSRLYGQHGSPWEFNLRDIFRWCQLLQSNGCNISPDLAAKYADMLYTQRLRTDHDRSLIKKRFNAHFSISTKKSYPKLEVTEKYVLVGSTLLERFPGSSHWSHVPTQENEPGISQALLRPMEAVACCIRMNWPCLLVGPTSGGKSALLKTLGDACNVHIETLAMSSSTDVTELIGCFEQTDALGCMKILLKSMKLIYDGSCLIHSLDVGVLHRISKHYWVLNEEALKLGGSNRALLLAIDQLVECYENLSRLNAEFSESFSDQIASARRLVSSLNKISCASQKSPFQWMDGILVKAMENGYWLHLENVNFCPSSVLDRLNPLMEFGGELVMTECGISDEDQYSKPRVIKPHPNFRLFLSMNTGLHGEVSRAMRNRCIEVCVLPPTADTIPISDTSSASEVKTIDALTALWDSDVRSHNAGYCMLTVHQGECKESSELQEEPISIKVLKDWGSLFIGLLKRGMAHSSLSASHQILYGVHDDTCKRMELAPSSSVLIAGISTRRDLGFYPFAAQFVQESRLIKTMAAITINHRSLDTLEQFISLKRQAYTCYKLGHQQDAHSKLLYQAICRLTDIAQFNAILLSTFFDGFCTKIATLMKFAMLILKGDEPKSGQGQMIKSTRLPQLLEESVMYRQLCRLEIVPAPSDMSVIAVSYFVHKKRIDTSTVTCPVTPLLFPLFKTIDVYLTTVEINKYTDPRTVSSHKHLLQCRDRLWQCLKRTKYVGARSKSQIGFEFTGFLIQYCWIKKSLAKFELTVESDHLKIGVNSDSLKRSLLLSFESIDDSIQESTGGSISSSDILWKKCGHPLMPSKLKDYEELKHLTDLSQACTMVNEDIFGFIRLVSVPFAPQIDLKQLVVSNHPSLFVQHQFRSELLVALAMTFWASTDETKGISAESYSTEIAPQVLRKSFADLEADFIANIHLATIDTSIRTIDNALDMEAIKNIVGDHKGKTLSSDLFIKSLLSRFGEIQASQIGEIWCISEEVEIIGRLTEVLRRYQRPACAGIREELRNLRHKIKSFTKKTLAHTQWPIGDLRPYLTLLWALDSEPITDATLCHLMCSILHRMLYSFYNHQWCNTYNDLDCISPTLLGPSLWNKEDSETPVHTNTSFLGQSAKNIILSSCAGPSKIEMNVSRSAIFRLLRIPAATSAYMTMENSDARKEQAKTLFHLFASQKPLAFNAYQVEMIKYLLGSVFYAFQDDFRHHLDFNSIKTSDIEALFKNFRNKSMKVHLNSLMSPLIENIQAMDVSKVGTHVWKRHVARAWIYLGSLRLSLLVPTSPIDPGRKPAAKVEQLDWFLQEINSNLLSHCLHFGLSYGDFAPDSHSTRHFFALSDAITKKRTEQERKIIVRPSNAPQFFDLFREIHHFCKTVASPSSVLALADIIEKGDSSFRAQEVNWQCSATSFCTRLSTVYSMYEDITIPCINEIRAIQLGLRQLALNQVESPQTSLIVKTQDELLEYPFGSNQFICQLTKECCSHGLKELLIRFGAGEGSGRKQDTVTIHRSIQLASLMLVQLDQMMNHHELVIEKNLHEVNSIFSSLCISPEVNVEKDDSATSNRDLSKADIEFRDYFPDHGAEFERIIALSLDNDCDCDEEVDKDKNMNSVDVPEISQLSDAELSLAVSLHKELFSERKRNLDDETRLRAFRCCYEAASHLGHLTEWMEKSQGDSSHMGSHLLALALRCNVNRSSWTSMLANESVKDFHNDPFPSESIRADLPLRNLLIRVGQLLRAFPGHAVLVVIGQVVERVRQLDIQAVALGKVMSGLEVILRKAQDWEQHASQHVTLGKPLQDISALVASWRKLELQSWSHLLTMRENRRSRQAFRHWPRLYSLIHNMRDSSEASNAPSKNDTSSSPKWVWKGFPKLSASSSIDIDTKGLDDLAKVLDTFVLTSNIAEFRARLDLIESFAKELRNECKANGSKRCHLARLLQALYNHYNFFAPLLMQTKDKLREPIEKRLKDEAKLAKWDEQSYYSLAESSEKNHRKLMKFLRDYDEALDTTVLTVLEQNFAEGIRSSNQTQLGDHEPTTTVPGNSSLFPELFKGETTDKRHGLPPSQLHTLTFTRKGDINNVSPDDWLAAGLTADKYVLRINHYARRMESIIPHKISYAYDAAIIAAEMADAIFMRIDTLRETKTTKQVKQRALVDLFNCLKDQGYCSMKWSVPSSIRDPHAILQLPVPSFGNQLPWDKSAPDTLEKGEYYFHRCQVEITRLRFEISMIGSQYMSLREMTLMQGYSEYIFFMICQQRCSIATMIQSVASIESSIHSYDGLTDSMPFRQKNLSDSTISFEKHLLSLIEGLHQTALLIKESLPLVQNDTQRDHARDTVAILTSCASTLEEKYAPCKGEMPITYTQIRHISTRMTNILGYVKSKVLSCMKVCGGAIPTAIFDSCMVDVDQALSLALSYDEVVDESKLAPTNRSELLTTIEMISSVVQSTLIAVQGSALSATRNQCGNKKVSTVCGNHKEMLEEFHNFRLDRINHELSAMSRALIGLHDDASTNAISRSFCTRATISSLSLVQNVLQLTKAKLGDALIYYLKHSKLLYVLLRVFRVLISKGFCSDDVSDGGEGDGSGGAGQMKFEDDVDGTGMGEGEGKKDVTDELENEEQLLGLKGDEDQEASSSQERKELKEDEVDTGMEMEQDFEGENYDFPDQPDQKDDTNSDNEEELDREMGAGEDPNEQVVDEKIWDNEDDLKEMQQENEKFEENSKIAGEQLEDEMRTGDGKDDEDDPNSKGSQEDSNQKDTPHDDSMDDKADQLDALINDDTEDKYEDKNVGVEVRNENQSGIGEEEEDGVDLDDLNLDDGDNDSTGAAEDAARNDESDVSMKPDNDDVNPDADENSNTEEDAAAEGEAETEEPDAMEKVGEGGAGFDDNDIDEPEDNANETSITQSTKSQYDSNDALGVAAIDGQDTVKETHEESPHTDKTANESGADEENKGEDEKATDESKGDGGAGNDGNWQRGKAEDRNDSQNEAFDDVPNPFRSPGDAEKFWHKKLDMIQDSQQDQEQPTENIGQAQQDEIKEKDGQFEYTKEGEENCGQVLGIAEEDQAKQLEDCTDDDFEHPDQEGNKTGMDIDIGESKQMREQSHSSSSHPNKDSSDSADESEDKKEQQQTPDERAMDTVNSIVDESIIATNRASNDMTQLQNFGSDDEDNCDSDGNIDEIEVSGEFTLEDIENARAYWQLIQSDTNNLSRRLCEKLRLVMEPLVATKLRGDYRTGKRVNMKRIIGYIASGYRKDKIWLRRTKPAKRDYRVLIAVDDSESMQKSQAGDMALRALATLANGMSQLEIGQLGIASFGEDMKLLHPFNIPFTSESGVNIVSNFNFDAKRTRTALCVESSIAALEGARSVSSSMQLVFMISDGRIERDSRTKLRRLIRQMAENNMLMVMIIVEGEENGSSSKSSESILNMKEVSFVNGKPQIKLFIEDYPFPYYLVVADLAALPEILGDCLRQWFEMLAQIQNAA</sequence>
<organism evidence="12 13">
    <name type="scientific">Stephanodiscus triporus</name>
    <dbReference type="NCBI Taxonomy" id="2934178"/>
    <lineage>
        <taxon>Eukaryota</taxon>
        <taxon>Sar</taxon>
        <taxon>Stramenopiles</taxon>
        <taxon>Ochrophyta</taxon>
        <taxon>Bacillariophyta</taxon>
        <taxon>Coscinodiscophyceae</taxon>
        <taxon>Thalassiosirophycidae</taxon>
        <taxon>Stephanodiscales</taxon>
        <taxon>Stephanodiscaceae</taxon>
        <taxon>Stephanodiscus</taxon>
    </lineage>
</organism>
<evidence type="ECO:0000256" key="8">
    <source>
        <dbReference type="ARBA" id="ARBA00023242"/>
    </source>
</evidence>
<evidence type="ECO:0000313" key="13">
    <source>
        <dbReference type="Proteomes" id="UP001530315"/>
    </source>
</evidence>
<feature type="region of interest" description="Disordered" evidence="10">
    <location>
        <begin position="2246"/>
        <end position="2265"/>
    </location>
</feature>
<dbReference type="FunFam" id="3.40.50.300:FF:000142">
    <property type="entry name" value="Midasin"/>
    <property type="match status" value="1"/>
</dbReference>
<evidence type="ECO:0000256" key="7">
    <source>
        <dbReference type="ARBA" id="ARBA00023186"/>
    </source>
</evidence>
<accession>A0ABD3MLQ3</accession>
<dbReference type="InterPro" id="IPR012099">
    <property type="entry name" value="Midasin"/>
</dbReference>
<feature type="compositionally biased region" description="Basic and acidic residues" evidence="10">
    <location>
        <begin position="5162"/>
        <end position="5173"/>
    </location>
</feature>
<keyword evidence="8 9" id="KW-0539">Nucleus</keyword>
<dbReference type="GO" id="GO:0042254">
    <property type="term" value="P:ribosome biogenesis"/>
    <property type="evidence" value="ECO:0007669"/>
    <property type="project" value="UniProtKB-ARBA"/>
</dbReference>
<dbReference type="GO" id="GO:0005524">
    <property type="term" value="F:ATP binding"/>
    <property type="evidence" value="ECO:0007669"/>
    <property type="project" value="UniProtKB-KW"/>
</dbReference>
<dbReference type="InterPro" id="IPR011704">
    <property type="entry name" value="ATPase_dyneun-rel_AAA"/>
</dbReference>
<dbReference type="Gene3D" id="3.40.50.300">
    <property type="entry name" value="P-loop containing nucleotide triphosphate hydrolases"/>
    <property type="match status" value="6"/>
</dbReference>
<feature type="compositionally biased region" description="Low complexity" evidence="10">
    <location>
        <begin position="1861"/>
        <end position="1870"/>
    </location>
</feature>
<dbReference type="InterPro" id="IPR003593">
    <property type="entry name" value="AAA+_ATPase"/>
</dbReference>
<dbReference type="InterPro" id="IPR002035">
    <property type="entry name" value="VWF_A"/>
</dbReference>
<feature type="compositionally biased region" description="Polar residues" evidence="10">
    <location>
        <begin position="5276"/>
        <end position="5290"/>
    </location>
</feature>
<dbReference type="FunFam" id="3.40.50.300:FF:001384">
    <property type="entry name" value="Midasin"/>
    <property type="match status" value="1"/>
</dbReference>
<dbReference type="InterPro" id="IPR027417">
    <property type="entry name" value="P-loop_NTPase"/>
</dbReference>
<dbReference type="SUPFAM" id="SSF53300">
    <property type="entry name" value="vWA-like"/>
    <property type="match status" value="1"/>
</dbReference>
<comment type="caution">
    <text evidence="12">The sequence shown here is derived from an EMBL/GenBank/DDBJ whole genome shotgun (WGS) entry which is preliminary data.</text>
</comment>
<evidence type="ECO:0000256" key="6">
    <source>
        <dbReference type="ARBA" id="ARBA00022840"/>
    </source>
</evidence>
<protein>
    <recommendedName>
        <fullName evidence="4 9">Midasin</fullName>
    </recommendedName>
</protein>
<dbReference type="GO" id="GO:0005654">
    <property type="term" value="C:nucleoplasm"/>
    <property type="evidence" value="ECO:0007669"/>
    <property type="project" value="UniProtKB-SubCell"/>
</dbReference>
<evidence type="ECO:0000256" key="3">
    <source>
        <dbReference type="ARBA" id="ARBA00007188"/>
    </source>
</evidence>
<feature type="compositionally biased region" description="Acidic residues" evidence="10">
    <location>
        <begin position="110"/>
        <end position="128"/>
    </location>
</feature>
<comment type="subcellular location">
    <subcellularLocation>
        <location evidence="1">Nucleus</location>
        <location evidence="1">Nucleolus</location>
    </subcellularLocation>
    <subcellularLocation>
        <location evidence="2">Nucleus</location>
        <location evidence="2">Nucleoplasm</location>
    </subcellularLocation>
</comment>
<dbReference type="InterPro" id="IPR036465">
    <property type="entry name" value="vWFA_dom_sf"/>
</dbReference>
<dbReference type="InterPro" id="IPR040848">
    <property type="entry name" value="AAA_lid_7"/>
</dbReference>
<keyword evidence="6 9" id="KW-0067">ATP-binding</keyword>
<feature type="compositionally biased region" description="Acidic residues" evidence="10">
    <location>
        <begin position="5223"/>
        <end position="5251"/>
    </location>
</feature>
<feature type="region of interest" description="Disordered" evidence="10">
    <location>
        <begin position="94"/>
        <end position="145"/>
    </location>
</feature>
<feature type="compositionally biased region" description="Basic and acidic residues" evidence="10">
    <location>
        <begin position="5498"/>
        <end position="5512"/>
    </location>
</feature>
<dbReference type="PANTHER" id="PTHR48103:SF2">
    <property type="entry name" value="MIDASIN"/>
    <property type="match status" value="1"/>
</dbReference>
<dbReference type="CDD" id="cd00009">
    <property type="entry name" value="AAA"/>
    <property type="match status" value="1"/>
</dbReference>
<dbReference type="InterPro" id="IPR041190">
    <property type="entry name" value="Midasin_AAA_lid_5"/>
</dbReference>
<dbReference type="PANTHER" id="PTHR48103">
    <property type="entry name" value="MIDASIN-RELATED"/>
    <property type="match status" value="1"/>
</dbReference>
<evidence type="ECO:0000313" key="12">
    <source>
        <dbReference type="EMBL" id="KAL3763799.1"/>
    </source>
</evidence>
<keyword evidence="13" id="KW-1185">Reference proteome</keyword>
<dbReference type="EMBL" id="JALLAZ020001792">
    <property type="protein sequence ID" value="KAL3763799.1"/>
    <property type="molecule type" value="Genomic_DNA"/>
</dbReference>
<dbReference type="Pfam" id="PF17867">
    <property type="entry name" value="AAA_lid_7"/>
    <property type="match status" value="2"/>
</dbReference>
<evidence type="ECO:0000256" key="2">
    <source>
        <dbReference type="ARBA" id="ARBA00004642"/>
    </source>
</evidence>
<feature type="region of interest" description="Disordered" evidence="10">
    <location>
        <begin position="4956"/>
        <end position="5514"/>
    </location>
</feature>
<feature type="compositionally biased region" description="Basic and acidic residues" evidence="10">
    <location>
        <begin position="1"/>
        <end position="17"/>
    </location>
</feature>
<evidence type="ECO:0000256" key="9">
    <source>
        <dbReference type="PIRNR" id="PIRNR010340"/>
    </source>
</evidence>
<comment type="function">
    <text evidence="9">Nuclear chaperone required for maturation and nuclear export of pre-60S ribosome subunits.</text>
</comment>
<feature type="compositionally biased region" description="Basic and acidic residues" evidence="10">
    <location>
        <begin position="5411"/>
        <end position="5427"/>
    </location>
</feature>
<feature type="compositionally biased region" description="Polar residues" evidence="10">
    <location>
        <begin position="5392"/>
        <end position="5410"/>
    </location>
</feature>
<feature type="compositionally biased region" description="Acidic residues" evidence="10">
    <location>
        <begin position="5022"/>
        <end position="5041"/>
    </location>
</feature>
<feature type="compositionally biased region" description="Basic and acidic residues" evidence="10">
    <location>
        <begin position="5470"/>
        <end position="5479"/>
    </location>
</feature>
<evidence type="ECO:0000259" key="11">
    <source>
        <dbReference type="PROSITE" id="PS50234"/>
    </source>
</evidence>
<evidence type="ECO:0000256" key="5">
    <source>
        <dbReference type="ARBA" id="ARBA00022741"/>
    </source>
</evidence>
<dbReference type="Gene3D" id="3.40.50.410">
    <property type="entry name" value="von Willebrand factor, type A domain"/>
    <property type="match status" value="1"/>
</dbReference>
<evidence type="ECO:0000256" key="4">
    <source>
        <dbReference type="ARBA" id="ARBA00017143"/>
    </source>
</evidence>
<dbReference type="Proteomes" id="UP001530315">
    <property type="component" value="Unassembled WGS sequence"/>
</dbReference>
<evidence type="ECO:0000256" key="10">
    <source>
        <dbReference type="SAM" id="MobiDB-lite"/>
    </source>
</evidence>
<feature type="compositionally biased region" description="Basic and acidic residues" evidence="10">
    <location>
        <begin position="5331"/>
        <end position="5341"/>
    </location>
</feature>
<feature type="compositionally biased region" description="Basic and acidic residues" evidence="10">
    <location>
        <begin position="5128"/>
        <end position="5149"/>
    </location>
</feature>
<feature type="compositionally biased region" description="Acidic residues" evidence="10">
    <location>
        <begin position="5264"/>
        <end position="5275"/>
    </location>
</feature>
<feature type="compositionally biased region" description="Basic and acidic residues" evidence="10">
    <location>
        <begin position="5378"/>
        <end position="5390"/>
    </location>
</feature>
<dbReference type="SMART" id="SM00382">
    <property type="entry name" value="AAA"/>
    <property type="match status" value="5"/>
</dbReference>
<feature type="region of interest" description="Disordered" evidence="10">
    <location>
        <begin position="4410"/>
        <end position="4429"/>
    </location>
</feature>
<dbReference type="PIRSF" id="PIRSF010340">
    <property type="entry name" value="Midasin"/>
    <property type="match status" value="1"/>
</dbReference>
<dbReference type="Pfam" id="PF17865">
    <property type="entry name" value="AAA_lid_5"/>
    <property type="match status" value="1"/>
</dbReference>
<dbReference type="GO" id="GO:0005730">
    <property type="term" value="C:nucleolus"/>
    <property type="evidence" value="ECO:0007669"/>
    <property type="project" value="UniProtKB-SubCell"/>
</dbReference>
<feature type="region of interest" description="Disordered" evidence="10">
    <location>
        <begin position="1842"/>
        <end position="1874"/>
    </location>
</feature>
<feature type="compositionally biased region" description="Basic and acidic residues" evidence="10">
    <location>
        <begin position="5075"/>
        <end position="5100"/>
    </location>
</feature>
<dbReference type="Pfam" id="PF07728">
    <property type="entry name" value="AAA_5"/>
    <property type="match status" value="8"/>
</dbReference>
<feature type="compositionally biased region" description="Basic and acidic residues" evidence="10">
    <location>
        <begin position="5207"/>
        <end position="5222"/>
    </location>
</feature>
<feature type="compositionally biased region" description="Acidic residues" evidence="10">
    <location>
        <begin position="5180"/>
        <end position="5199"/>
    </location>
</feature>
<evidence type="ECO:0000256" key="1">
    <source>
        <dbReference type="ARBA" id="ARBA00004604"/>
    </source>
</evidence>
<name>A0ABD3MLQ3_9STRA</name>
<keyword evidence="7 9" id="KW-0143">Chaperone</keyword>
<gene>
    <name evidence="12" type="ORF">ACHAW5_002303</name>
</gene>
<feature type="compositionally biased region" description="Basic and acidic residues" evidence="10">
    <location>
        <begin position="5303"/>
        <end position="5319"/>
    </location>
</feature>
<feature type="domain" description="VWFA" evidence="11">
    <location>
        <begin position="5645"/>
        <end position="5842"/>
    </location>
</feature>
<feature type="region of interest" description="Disordered" evidence="10">
    <location>
        <begin position="1"/>
        <end position="26"/>
    </location>
</feature>
<comment type="similarity">
    <text evidence="3 9">Belongs to the midasin family.</text>
</comment>